<dbReference type="KEGG" id="naz:Aazo_0706"/>
<dbReference type="EMBL" id="CP002059">
    <property type="protein sequence ID" value="ADI63167.1"/>
    <property type="molecule type" value="Genomic_DNA"/>
</dbReference>
<dbReference type="HOGENOM" id="CLU_2570401_0_0_3"/>
<evidence type="ECO:0000313" key="1">
    <source>
        <dbReference type="EMBL" id="ADI63167.1"/>
    </source>
</evidence>
<dbReference type="Proteomes" id="UP000001511">
    <property type="component" value="Chromosome"/>
</dbReference>
<organism evidence="1 2">
    <name type="scientific">Nostoc azollae (strain 0708)</name>
    <name type="common">Anabaena azollae (strain 0708)</name>
    <dbReference type="NCBI Taxonomy" id="551115"/>
    <lineage>
        <taxon>Bacteria</taxon>
        <taxon>Bacillati</taxon>
        <taxon>Cyanobacteriota</taxon>
        <taxon>Cyanophyceae</taxon>
        <taxon>Nostocales</taxon>
        <taxon>Nostocaceae</taxon>
        <taxon>Trichormus</taxon>
    </lineage>
</organism>
<sequence>MLSLPEASAITRVSIASITMIVNIIDLDDDSELFDVHITDSNREITDSPGQPVLSFGYVAPGVSSTPISYWWTVASRSSFP</sequence>
<keyword evidence="2" id="KW-1185">Reference proteome</keyword>
<dbReference type="eggNOG" id="ENOG5031ZN7">
    <property type="taxonomic scope" value="Bacteria"/>
</dbReference>
<proteinExistence type="predicted"/>
<evidence type="ECO:0000313" key="2">
    <source>
        <dbReference type="Proteomes" id="UP000001511"/>
    </source>
</evidence>
<reference evidence="1 2" key="1">
    <citation type="journal article" date="2010" name="PLoS ONE">
        <title>Genome erosion in a nitrogen-fixing vertically transmitted endosymbiotic multicellular cyanobacterium.</title>
        <authorList>
            <person name="Ran L."/>
            <person name="Larsson J."/>
            <person name="Vigil-Stenman T."/>
            <person name="Nylander J.A."/>
            <person name="Ininbergs K."/>
            <person name="Zheng W.W."/>
            <person name="Lapidus A."/>
            <person name="Lowry S."/>
            <person name="Haselkorn R."/>
            <person name="Bergman B."/>
        </authorList>
    </citation>
    <scope>NUCLEOTIDE SEQUENCE [LARGE SCALE GENOMIC DNA]</scope>
    <source>
        <strain evidence="1 2">0708</strain>
    </source>
</reference>
<accession>D7E138</accession>
<protein>
    <submittedName>
        <fullName evidence="1">Uncharacterized protein</fullName>
    </submittedName>
</protein>
<gene>
    <name evidence="1" type="ordered locus">Aazo_0706</name>
</gene>
<name>D7E138_NOSA0</name>
<dbReference type="AlphaFoldDB" id="D7E138"/>